<accession>E1QKH8</accession>
<dbReference type="EMBL" id="CP002085">
    <property type="protein sequence ID" value="ADK86071.1"/>
    <property type="molecule type" value="Genomic_DNA"/>
</dbReference>
<gene>
    <name evidence="1" type="ordered locus">Deba_2717</name>
</gene>
<dbReference type="RefSeq" id="WP_013259510.1">
    <property type="nucleotide sequence ID" value="NC_014365.1"/>
</dbReference>
<dbReference type="HOGENOM" id="CLU_1213219_0_0_7"/>
<name>E1QKH8_DESB2</name>
<dbReference type="eggNOG" id="ENOG5032TIB">
    <property type="taxonomic scope" value="Bacteria"/>
</dbReference>
<dbReference type="STRING" id="644282.Deba_2717"/>
<organism evidence="1 2">
    <name type="scientific">Desulfarculus baarsii (strain ATCC 33931 / DSM 2075 / LMG 7858 / VKM B-1802 / 2st14)</name>
    <dbReference type="NCBI Taxonomy" id="644282"/>
    <lineage>
        <taxon>Bacteria</taxon>
        <taxon>Pseudomonadati</taxon>
        <taxon>Thermodesulfobacteriota</taxon>
        <taxon>Desulfarculia</taxon>
        <taxon>Desulfarculales</taxon>
        <taxon>Desulfarculaceae</taxon>
        <taxon>Desulfarculus</taxon>
    </lineage>
</organism>
<reference evidence="1 2" key="1">
    <citation type="journal article" date="2010" name="Stand. Genomic Sci.">
        <title>Complete genome sequence of Desulfarculus baarsii type strain (2st14).</title>
        <authorList>
            <person name="Sun H."/>
            <person name="Spring S."/>
            <person name="Lapidus A."/>
            <person name="Davenport K."/>
            <person name="Del Rio T.G."/>
            <person name="Tice H."/>
            <person name="Nolan M."/>
            <person name="Copeland A."/>
            <person name="Cheng J.F."/>
            <person name="Lucas S."/>
            <person name="Tapia R."/>
            <person name="Goodwin L."/>
            <person name="Pitluck S."/>
            <person name="Ivanova N."/>
            <person name="Pagani I."/>
            <person name="Mavromatis K."/>
            <person name="Ovchinnikova G."/>
            <person name="Pati A."/>
            <person name="Chen A."/>
            <person name="Palaniappan K."/>
            <person name="Hauser L."/>
            <person name="Chang Y.J."/>
            <person name="Jeffries C.D."/>
            <person name="Detter J.C."/>
            <person name="Han C."/>
            <person name="Rohde M."/>
            <person name="Brambilla E."/>
            <person name="Goker M."/>
            <person name="Woyke T."/>
            <person name="Bristow J."/>
            <person name="Eisen J.A."/>
            <person name="Markowitz V."/>
            <person name="Hugenholtz P."/>
            <person name="Kyrpides N.C."/>
            <person name="Klenk H.P."/>
            <person name="Land M."/>
        </authorList>
    </citation>
    <scope>NUCLEOTIDE SEQUENCE [LARGE SCALE GENOMIC DNA]</scope>
    <source>
        <strain evidence="2">ATCC 33931 / DSM 2075 / LMG 7858 / VKM B-1802 / 2st14</strain>
    </source>
</reference>
<dbReference type="AlphaFoldDB" id="E1QKH8"/>
<proteinExistence type="predicted"/>
<dbReference type="Proteomes" id="UP000009047">
    <property type="component" value="Chromosome"/>
</dbReference>
<dbReference type="KEGG" id="dbr:Deba_2717"/>
<evidence type="ECO:0008006" key="3">
    <source>
        <dbReference type="Google" id="ProtNLM"/>
    </source>
</evidence>
<evidence type="ECO:0000313" key="2">
    <source>
        <dbReference type="Proteomes" id="UP000009047"/>
    </source>
</evidence>
<dbReference type="OrthoDB" id="2082643at2"/>
<keyword evidence="2" id="KW-1185">Reference proteome</keyword>
<protein>
    <recommendedName>
        <fullName evidence="3">DUF429 domain-containing protein</fullName>
    </recommendedName>
</protein>
<sequence length="228" mass="25007">MFSLAVYACDVGSARSARTGFAWARRVSDGFAPTHANTSIDDLVESLVDDITEGMAVALGLDCPLYLPVETDDFSIQNLVRLGERERSSLTQKGAQLAVLGLHQLVYLLHRVSDSLGRGHPAPPFYLDWRRWQEGMRPRGAVLFWEAHVSGPALADRQDPDHHFKDARLAAETFWARLAAGQLRSDLGPRQGAACLNLAGAALLWAGWSDDPALLRQELLVIQPPATE</sequence>
<evidence type="ECO:0000313" key="1">
    <source>
        <dbReference type="EMBL" id="ADK86071.1"/>
    </source>
</evidence>